<accession>A0A8H3ZGV3</accession>
<comment type="caution">
    <text evidence="2">The sequence shown here is derived from an EMBL/GenBank/DDBJ whole genome shotgun (WGS) entry which is preliminary data.</text>
</comment>
<proteinExistence type="predicted"/>
<sequence>MALCKQLGAEWWMTIQTIDVAPEIIAEAKRDGVRILVGRRFHTVGTANVGYLGFSTCSAEFLESIQAGKKVPDEGSLTRDRGLQVGYGRARKSLFGHAAPADEKDVRCLVEEERHDHQQPDEKSNPNPGLPTARKLLTSSPPSTYKLPTVEKLLASSPPFTYEPSTKKKLTPSQRPKSIFYPQHQRRASTRLPSTPFTVTLPAGQTRCTVNFLTTRCTSSNPEQLYNSSWRSTTKEMLY</sequence>
<organism evidence="2 3">
    <name type="scientific">Venturia inaequalis</name>
    <name type="common">Apple scab fungus</name>
    <dbReference type="NCBI Taxonomy" id="5025"/>
    <lineage>
        <taxon>Eukaryota</taxon>
        <taxon>Fungi</taxon>
        <taxon>Dikarya</taxon>
        <taxon>Ascomycota</taxon>
        <taxon>Pezizomycotina</taxon>
        <taxon>Dothideomycetes</taxon>
        <taxon>Pleosporomycetidae</taxon>
        <taxon>Venturiales</taxon>
        <taxon>Venturiaceae</taxon>
        <taxon>Venturia</taxon>
    </lineage>
</organism>
<dbReference type="Proteomes" id="UP000490939">
    <property type="component" value="Unassembled WGS sequence"/>
</dbReference>
<dbReference type="EMBL" id="WNWR01000044">
    <property type="protein sequence ID" value="KAE9992877.1"/>
    <property type="molecule type" value="Genomic_DNA"/>
</dbReference>
<dbReference type="AlphaFoldDB" id="A0A8H3ZGV3"/>
<feature type="region of interest" description="Disordered" evidence="1">
    <location>
        <begin position="112"/>
        <end position="144"/>
    </location>
</feature>
<protein>
    <submittedName>
        <fullName evidence="2">Uncharacterized protein</fullName>
    </submittedName>
</protein>
<evidence type="ECO:0000313" key="3">
    <source>
        <dbReference type="Proteomes" id="UP000490939"/>
    </source>
</evidence>
<feature type="compositionally biased region" description="Basic and acidic residues" evidence="1">
    <location>
        <begin position="112"/>
        <end position="124"/>
    </location>
</feature>
<evidence type="ECO:0000256" key="1">
    <source>
        <dbReference type="SAM" id="MobiDB-lite"/>
    </source>
</evidence>
<feature type="region of interest" description="Disordered" evidence="1">
    <location>
        <begin position="157"/>
        <end position="188"/>
    </location>
</feature>
<name>A0A8H3ZGV3_VENIN</name>
<keyword evidence="3" id="KW-1185">Reference proteome</keyword>
<evidence type="ECO:0000313" key="2">
    <source>
        <dbReference type="EMBL" id="KAE9992877.1"/>
    </source>
</evidence>
<gene>
    <name evidence="2" type="ORF">EG327_007354</name>
</gene>
<reference evidence="2 3" key="1">
    <citation type="submission" date="2019-07" db="EMBL/GenBank/DDBJ databases">
        <title>Venturia inaequalis Genome Resource.</title>
        <authorList>
            <person name="Lichtner F.J."/>
        </authorList>
    </citation>
    <scope>NUCLEOTIDE SEQUENCE [LARGE SCALE GENOMIC DNA]</scope>
    <source>
        <strain evidence="2 3">DMI_063113</strain>
    </source>
</reference>